<organism evidence="1 2">
    <name type="scientific">Bacillus songklensis</name>
    <dbReference type="NCBI Taxonomy" id="1069116"/>
    <lineage>
        <taxon>Bacteria</taxon>
        <taxon>Bacillati</taxon>
        <taxon>Bacillota</taxon>
        <taxon>Bacilli</taxon>
        <taxon>Bacillales</taxon>
        <taxon>Bacillaceae</taxon>
        <taxon>Bacillus</taxon>
    </lineage>
</organism>
<reference evidence="2" key="1">
    <citation type="journal article" date="2019" name="Int. J. Syst. Evol. Microbiol.">
        <title>The Global Catalogue of Microorganisms (GCM) 10K type strain sequencing project: providing services to taxonomists for standard genome sequencing and annotation.</title>
        <authorList>
            <consortium name="The Broad Institute Genomics Platform"/>
            <consortium name="The Broad Institute Genome Sequencing Center for Infectious Disease"/>
            <person name="Wu L."/>
            <person name="Ma J."/>
        </authorList>
    </citation>
    <scope>NUCLEOTIDE SEQUENCE [LARGE SCALE GENOMIC DNA]</scope>
    <source>
        <strain evidence="2">CCUG 61889</strain>
    </source>
</reference>
<sequence length="121" mass="14323">MEMMVIMEGVNYSRRQRGYRAREKEELINAIVKLHIRVYGRNGWLKTRVGFTGTKEMLESILQFLKSYGIGQNVNSIYEKQGCYDLYISSVKEAQSMFSYLYKYGNIKLNRKYEKFSSLMI</sequence>
<evidence type="ECO:0000313" key="2">
    <source>
        <dbReference type="Proteomes" id="UP001595752"/>
    </source>
</evidence>
<keyword evidence="2" id="KW-1185">Reference proteome</keyword>
<comment type="caution">
    <text evidence="1">The sequence shown here is derived from an EMBL/GenBank/DDBJ whole genome shotgun (WGS) entry which is preliminary data.</text>
</comment>
<accession>A0ABV8B153</accession>
<dbReference type="EMBL" id="JBHRZT010000020">
    <property type="protein sequence ID" value="MFC3882886.1"/>
    <property type="molecule type" value="Genomic_DNA"/>
</dbReference>
<gene>
    <name evidence="1" type="ORF">ACFOU2_04940</name>
</gene>
<name>A0ABV8B153_9BACI</name>
<protein>
    <recommendedName>
        <fullName evidence="3">DOD-type homing endonuclease domain-containing protein</fullName>
    </recommendedName>
</protein>
<evidence type="ECO:0008006" key="3">
    <source>
        <dbReference type="Google" id="ProtNLM"/>
    </source>
</evidence>
<proteinExistence type="predicted"/>
<evidence type="ECO:0000313" key="1">
    <source>
        <dbReference type="EMBL" id="MFC3882886.1"/>
    </source>
</evidence>
<dbReference type="Proteomes" id="UP001595752">
    <property type="component" value="Unassembled WGS sequence"/>
</dbReference>